<dbReference type="Proteomes" id="UP001332192">
    <property type="component" value="Chromosome"/>
</dbReference>
<feature type="domain" description="CAAX prenyl protease 2/Lysostaphin resistance protein A-like" evidence="2">
    <location>
        <begin position="128"/>
        <end position="217"/>
    </location>
</feature>
<dbReference type="GO" id="GO:0016787">
    <property type="term" value="F:hydrolase activity"/>
    <property type="evidence" value="ECO:0007669"/>
    <property type="project" value="UniProtKB-KW"/>
</dbReference>
<feature type="transmembrane region" description="Helical" evidence="1">
    <location>
        <begin position="154"/>
        <end position="174"/>
    </location>
</feature>
<keyword evidence="1" id="KW-1133">Transmembrane helix</keyword>
<gene>
    <name evidence="3" type="ORF">U7230_12860</name>
</gene>
<feature type="transmembrane region" description="Helical" evidence="1">
    <location>
        <begin position="119"/>
        <end position="142"/>
    </location>
</feature>
<feature type="transmembrane region" description="Helical" evidence="1">
    <location>
        <begin position="205"/>
        <end position="226"/>
    </location>
</feature>
<keyword evidence="1" id="KW-0472">Membrane</keyword>
<protein>
    <submittedName>
        <fullName evidence="3">CPBP family intramembrane glutamic endopeptidase</fullName>
        <ecNumber evidence="3">3.4.-.-</ecNumber>
    </submittedName>
</protein>
<sequence>MLAASGVVAGSPLLLVLAAGLAEPLVAATGLAPRQSQVAATLVLQGGFGVLGYVAWRRLGPEPAAAAWSEFARGLPFGAVVALVELLVNRLVVVAATLVGHGEPVAGALLLEARRQRALLLQLPAPWWGLGAAIVLVVAPVAEELFFRGYVHRYLVRVVSLPAWPAAALSAFSFALVHGFVAHLPGLWATGLVLALWYSRRGHIGAAIGAHVAANALGLLALLALGGQPAPS</sequence>
<dbReference type="EC" id="3.4.-.-" evidence="3"/>
<dbReference type="EMBL" id="CP141615">
    <property type="protein sequence ID" value="WRP16964.1"/>
    <property type="molecule type" value="Genomic_DNA"/>
</dbReference>
<accession>A0ABZ1BWA9</accession>
<feature type="transmembrane region" description="Helical" evidence="1">
    <location>
        <begin position="38"/>
        <end position="56"/>
    </location>
</feature>
<dbReference type="InterPro" id="IPR052710">
    <property type="entry name" value="CAAX_protease"/>
</dbReference>
<evidence type="ECO:0000259" key="2">
    <source>
        <dbReference type="Pfam" id="PF02517"/>
    </source>
</evidence>
<dbReference type="InterPro" id="IPR003675">
    <property type="entry name" value="Rce1/LyrA-like_dom"/>
</dbReference>
<organism evidence="3 4">
    <name type="scientific">Carboxydichorda subterranea</name>
    <dbReference type="NCBI Taxonomy" id="3109565"/>
    <lineage>
        <taxon>Bacteria</taxon>
        <taxon>Bacillati</taxon>
        <taxon>Bacillota</taxon>
        <taxon>Limnochordia</taxon>
        <taxon>Limnochordales</taxon>
        <taxon>Geochordaceae</taxon>
        <taxon>Carboxydichorda</taxon>
    </lineage>
</organism>
<name>A0ABZ1BWA9_9FIRM</name>
<feature type="transmembrane region" description="Helical" evidence="1">
    <location>
        <begin position="180"/>
        <end position="198"/>
    </location>
</feature>
<evidence type="ECO:0000313" key="4">
    <source>
        <dbReference type="Proteomes" id="UP001332192"/>
    </source>
</evidence>
<reference evidence="3 4" key="1">
    <citation type="journal article" date="2024" name="Front. Microbiol.">
        <title>Novel thermophilic genera Geochorda gen. nov. and Carboxydochorda gen. nov. from the deep terrestrial subsurface reveal the ecophysiological diversity in the class Limnochordia.</title>
        <authorList>
            <person name="Karnachuk O.V."/>
            <person name="Lukina A.P."/>
            <person name="Avakyan M.R."/>
            <person name="Kadnikov V.V."/>
            <person name="Begmatov S."/>
            <person name="Beletsky A.V."/>
            <person name="Vlasova K.G."/>
            <person name="Novikov A.A."/>
            <person name="Shcherbakova V.A."/>
            <person name="Mardanov A.V."/>
            <person name="Ravin N.V."/>
        </authorList>
    </citation>
    <scope>NUCLEOTIDE SEQUENCE [LARGE SCALE GENOMIC DNA]</scope>
    <source>
        <strain evidence="3 4">L945</strain>
    </source>
</reference>
<keyword evidence="4" id="KW-1185">Reference proteome</keyword>
<dbReference type="PANTHER" id="PTHR36435">
    <property type="entry name" value="SLR1288 PROTEIN"/>
    <property type="match status" value="1"/>
</dbReference>
<dbReference type="Pfam" id="PF02517">
    <property type="entry name" value="Rce1-like"/>
    <property type="match status" value="1"/>
</dbReference>
<feature type="transmembrane region" description="Helical" evidence="1">
    <location>
        <begin position="77"/>
        <end position="99"/>
    </location>
</feature>
<dbReference type="PANTHER" id="PTHR36435:SF1">
    <property type="entry name" value="CAAX AMINO TERMINAL PROTEASE FAMILY PROTEIN"/>
    <property type="match status" value="1"/>
</dbReference>
<dbReference type="RefSeq" id="WP_324716236.1">
    <property type="nucleotide sequence ID" value="NZ_CP141615.1"/>
</dbReference>
<evidence type="ECO:0000256" key="1">
    <source>
        <dbReference type="SAM" id="Phobius"/>
    </source>
</evidence>
<evidence type="ECO:0000313" key="3">
    <source>
        <dbReference type="EMBL" id="WRP16964.1"/>
    </source>
</evidence>
<keyword evidence="1" id="KW-0812">Transmembrane</keyword>
<proteinExistence type="predicted"/>
<keyword evidence="3" id="KW-0378">Hydrolase</keyword>